<evidence type="ECO:0000256" key="6">
    <source>
        <dbReference type="SAM" id="Phobius"/>
    </source>
</evidence>
<feature type="transmembrane region" description="Helical" evidence="6">
    <location>
        <begin position="26"/>
        <end position="44"/>
    </location>
</feature>
<feature type="transmembrane region" description="Helical" evidence="6">
    <location>
        <begin position="241"/>
        <end position="261"/>
    </location>
</feature>
<dbReference type="InterPro" id="IPR006603">
    <property type="entry name" value="PQ-loop_rpt"/>
</dbReference>
<keyword evidence="8" id="KW-1185">Reference proteome</keyword>
<feature type="compositionally biased region" description="Basic residues" evidence="5">
    <location>
        <begin position="116"/>
        <end position="139"/>
    </location>
</feature>
<gene>
    <name evidence="7" type="ORF">VTJ49DRAFT_5077</name>
</gene>
<dbReference type="PANTHER" id="PTHR16201:SF44">
    <property type="entry name" value="SEVEN TRANSMEMBRANE PROTEIN 1"/>
    <property type="match status" value="1"/>
</dbReference>
<dbReference type="PANTHER" id="PTHR16201">
    <property type="entry name" value="SEVEN TRANSMEMBRANE PROTEIN 1-RELATED"/>
    <property type="match status" value="1"/>
</dbReference>
<feature type="transmembrane region" description="Helical" evidence="6">
    <location>
        <begin position="328"/>
        <end position="349"/>
    </location>
</feature>
<evidence type="ECO:0000256" key="3">
    <source>
        <dbReference type="ARBA" id="ARBA00022989"/>
    </source>
</evidence>
<reference evidence="7 8" key="1">
    <citation type="journal article" date="2024" name="Commun. Biol.">
        <title>Comparative genomic analysis of thermophilic fungi reveals convergent evolutionary adaptations and gene losses.</title>
        <authorList>
            <person name="Steindorff A.S."/>
            <person name="Aguilar-Pontes M.V."/>
            <person name="Robinson A.J."/>
            <person name="Andreopoulos B."/>
            <person name="LaButti K."/>
            <person name="Kuo A."/>
            <person name="Mondo S."/>
            <person name="Riley R."/>
            <person name="Otillar R."/>
            <person name="Haridas S."/>
            <person name="Lipzen A."/>
            <person name="Grimwood J."/>
            <person name="Schmutz J."/>
            <person name="Clum A."/>
            <person name="Reid I.D."/>
            <person name="Moisan M.C."/>
            <person name="Butler G."/>
            <person name="Nguyen T.T.M."/>
            <person name="Dewar K."/>
            <person name="Conant G."/>
            <person name="Drula E."/>
            <person name="Henrissat B."/>
            <person name="Hansel C."/>
            <person name="Singer S."/>
            <person name="Hutchinson M.I."/>
            <person name="de Vries R.P."/>
            <person name="Natvig D.O."/>
            <person name="Powell A.J."/>
            <person name="Tsang A."/>
            <person name="Grigoriev I.V."/>
        </authorList>
    </citation>
    <scope>NUCLEOTIDE SEQUENCE [LARGE SCALE GENOMIC DNA]</scope>
    <source>
        <strain evidence="7 8">CBS 620.91</strain>
    </source>
</reference>
<feature type="compositionally biased region" description="Basic residues" evidence="5">
    <location>
        <begin position="197"/>
        <end position="210"/>
    </location>
</feature>
<evidence type="ECO:0000256" key="5">
    <source>
        <dbReference type="SAM" id="MobiDB-lite"/>
    </source>
</evidence>
<comment type="subcellular location">
    <subcellularLocation>
        <location evidence="1">Membrane</location>
        <topology evidence="1">Multi-pass membrane protein</topology>
    </subcellularLocation>
</comment>
<feature type="transmembrane region" description="Helical" evidence="6">
    <location>
        <begin position="90"/>
        <end position="108"/>
    </location>
</feature>
<feature type="transmembrane region" description="Helical" evidence="6">
    <location>
        <begin position="64"/>
        <end position="84"/>
    </location>
</feature>
<evidence type="ECO:0000256" key="4">
    <source>
        <dbReference type="ARBA" id="ARBA00023136"/>
    </source>
</evidence>
<evidence type="ECO:0000313" key="8">
    <source>
        <dbReference type="Proteomes" id="UP001583172"/>
    </source>
</evidence>
<sequence length="397" mass="42575">MPGLVAAAAEFIADPPTMGVTHVGEALSGVFGSVSLTAWICLLLPQLITNYKTKSADALSMKFLFIWLAGDVANLTGALFTSLAPSTIALAAYFCVADLILISQCTYYNTINARRRARHEQHQHHIHHHHHHHHSRRHSSSSATAVADDDHHHQHGETSTTTAPPEPTTSTEPATETDPLLPQPHRPRADSGGLPGSHRRPRRHSGRSRRNSTGSAVLVDPLTRIITGEAEGEEEEGGNAWIANTMSLLAVWLVGVAGWVVSYEMGAWGGAGGSAGGGGADIGDGVGEVVQEPARTIGLVLGYASAVCYLCARIPQIIKNYREKSCEGLALLFFLLSLTGNSTYGASVLAYSQEPDYLLRALPWLLGSLGTMVEDCIIFVQFRIYSPKRRPKVAGAP</sequence>
<name>A0ABR3V3X6_HUMIN</name>
<feature type="transmembrane region" description="Helical" evidence="6">
    <location>
        <begin position="361"/>
        <end position="382"/>
    </location>
</feature>
<evidence type="ECO:0000256" key="2">
    <source>
        <dbReference type="ARBA" id="ARBA00022692"/>
    </source>
</evidence>
<dbReference type="Proteomes" id="UP001583172">
    <property type="component" value="Unassembled WGS sequence"/>
</dbReference>
<proteinExistence type="predicted"/>
<feature type="region of interest" description="Disordered" evidence="5">
    <location>
        <begin position="116"/>
        <end position="220"/>
    </location>
</feature>
<dbReference type="Pfam" id="PF04193">
    <property type="entry name" value="PQ-loop"/>
    <property type="match status" value="2"/>
</dbReference>
<dbReference type="Gene3D" id="1.20.1280.290">
    <property type="match status" value="2"/>
</dbReference>
<evidence type="ECO:0000256" key="1">
    <source>
        <dbReference type="ARBA" id="ARBA00004141"/>
    </source>
</evidence>
<dbReference type="SMART" id="SM00679">
    <property type="entry name" value="CTNS"/>
    <property type="match status" value="2"/>
</dbReference>
<organism evidence="7 8">
    <name type="scientific">Humicola insolens</name>
    <name type="common">Soft-rot fungus</name>
    <dbReference type="NCBI Taxonomy" id="85995"/>
    <lineage>
        <taxon>Eukaryota</taxon>
        <taxon>Fungi</taxon>
        <taxon>Dikarya</taxon>
        <taxon>Ascomycota</taxon>
        <taxon>Pezizomycotina</taxon>
        <taxon>Sordariomycetes</taxon>
        <taxon>Sordariomycetidae</taxon>
        <taxon>Sordariales</taxon>
        <taxon>Chaetomiaceae</taxon>
        <taxon>Mycothermus</taxon>
    </lineage>
</organism>
<comment type="caution">
    <text evidence="7">The sequence shown here is derived from an EMBL/GenBank/DDBJ whole genome shotgun (WGS) entry which is preliminary data.</text>
</comment>
<dbReference type="InterPro" id="IPR051415">
    <property type="entry name" value="LAAT-1"/>
</dbReference>
<feature type="transmembrane region" description="Helical" evidence="6">
    <location>
        <begin position="297"/>
        <end position="316"/>
    </location>
</feature>
<feature type="compositionally biased region" description="Low complexity" evidence="5">
    <location>
        <begin position="157"/>
        <end position="177"/>
    </location>
</feature>
<keyword evidence="3 6" id="KW-1133">Transmembrane helix</keyword>
<keyword evidence="2 6" id="KW-0812">Transmembrane</keyword>
<evidence type="ECO:0000313" key="7">
    <source>
        <dbReference type="EMBL" id="KAL1836488.1"/>
    </source>
</evidence>
<evidence type="ECO:0008006" key="9">
    <source>
        <dbReference type="Google" id="ProtNLM"/>
    </source>
</evidence>
<keyword evidence="4 6" id="KW-0472">Membrane</keyword>
<dbReference type="EMBL" id="JAZGSY010000404">
    <property type="protein sequence ID" value="KAL1836488.1"/>
    <property type="molecule type" value="Genomic_DNA"/>
</dbReference>
<protein>
    <recommendedName>
        <fullName evidence="9">Vacuolar membrane PQ loop repeat protein</fullName>
    </recommendedName>
</protein>
<accession>A0ABR3V3X6</accession>